<dbReference type="EMBL" id="GL349469">
    <property type="protein sequence ID" value="KNC51683.1"/>
    <property type="molecule type" value="Genomic_DNA"/>
</dbReference>
<evidence type="ECO:0000313" key="1">
    <source>
        <dbReference type="EMBL" id="KNC51683.1"/>
    </source>
</evidence>
<evidence type="ECO:0000313" key="2">
    <source>
        <dbReference type="Proteomes" id="UP000054408"/>
    </source>
</evidence>
<proteinExistence type="predicted"/>
<accession>A0A0L0DK20</accession>
<name>A0A0L0DK20_THETB</name>
<dbReference type="RefSeq" id="XP_013755814.1">
    <property type="nucleotide sequence ID" value="XM_013900360.1"/>
</dbReference>
<dbReference type="AlphaFoldDB" id="A0A0L0DK20"/>
<sequence length="72" mass="7648">MSESICQRCRDEPREYLPGAAPPKPAVCEGDGCMAGVTINQGAMQTSPFCTDCCAVQGRCINFESMLKAGSK</sequence>
<organism evidence="1 2">
    <name type="scientific">Thecamonas trahens ATCC 50062</name>
    <dbReference type="NCBI Taxonomy" id="461836"/>
    <lineage>
        <taxon>Eukaryota</taxon>
        <taxon>Apusozoa</taxon>
        <taxon>Apusomonadida</taxon>
        <taxon>Apusomonadidae</taxon>
        <taxon>Thecamonas</taxon>
    </lineage>
</organism>
<gene>
    <name evidence="1" type="ORF">AMSG_07747</name>
</gene>
<protein>
    <submittedName>
        <fullName evidence="1">Uncharacterized protein</fullName>
    </submittedName>
</protein>
<reference evidence="1 2" key="1">
    <citation type="submission" date="2010-05" db="EMBL/GenBank/DDBJ databases">
        <title>The Genome Sequence of Thecamonas trahens ATCC 50062.</title>
        <authorList>
            <consortium name="The Broad Institute Genome Sequencing Platform"/>
            <person name="Russ C."/>
            <person name="Cuomo C."/>
            <person name="Shea T."/>
            <person name="Young S.K."/>
            <person name="Zeng Q."/>
            <person name="Koehrsen M."/>
            <person name="Haas B."/>
            <person name="Borodovsky M."/>
            <person name="Guigo R."/>
            <person name="Alvarado L."/>
            <person name="Berlin A."/>
            <person name="Bochicchio J."/>
            <person name="Borenstein D."/>
            <person name="Chapman S."/>
            <person name="Chen Z."/>
            <person name="Freedman E."/>
            <person name="Gellesch M."/>
            <person name="Goldberg J."/>
            <person name="Griggs A."/>
            <person name="Gujja S."/>
            <person name="Heilman E."/>
            <person name="Heiman D."/>
            <person name="Hepburn T."/>
            <person name="Howarth C."/>
            <person name="Jen D."/>
            <person name="Larson L."/>
            <person name="Mehta T."/>
            <person name="Park D."/>
            <person name="Pearson M."/>
            <person name="Roberts A."/>
            <person name="Saif S."/>
            <person name="Shenoy N."/>
            <person name="Sisk P."/>
            <person name="Stolte C."/>
            <person name="Sykes S."/>
            <person name="Thomson T."/>
            <person name="Walk T."/>
            <person name="White J."/>
            <person name="Yandava C."/>
            <person name="Burger G."/>
            <person name="Gray M.W."/>
            <person name="Holland P.W.H."/>
            <person name="King N."/>
            <person name="Lang F.B.F."/>
            <person name="Roger A.J."/>
            <person name="Ruiz-Trillo I."/>
            <person name="Lander E."/>
            <person name="Nusbaum C."/>
        </authorList>
    </citation>
    <scope>NUCLEOTIDE SEQUENCE [LARGE SCALE GENOMIC DNA]</scope>
    <source>
        <strain evidence="1 2">ATCC 50062</strain>
    </source>
</reference>
<keyword evidence="2" id="KW-1185">Reference proteome</keyword>
<dbReference type="Proteomes" id="UP000054408">
    <property type="component" value="Unassembled WGS sequence"/>
</dbReference>
<dbReference type="GeneID" id="25566598"/>